<dbReference type="InterPro" id="IPR005064">
    <property type="entry name" value="BUG"/>
</dbReference>
<proteinExistence type="inferred from homology"/>
<gene>
    <name evidence="3" type="ORF">RAMLITH_24060</name>
</gene>
<keyword evidence="4" id="KW-1185">Reference proteome</keyword>
<keyword evidence="2" id="KW-0732">Signal</keyword>
<dbReference type="Gene3D" id="3.40.190.10">
    <property type="entry name" value="Periplasmic binding protein-like II"/>
    <property type="match status" value="1"/>
</dbReference>
<dbReference type="PANTHER" id="PTHR42928">
    <property type="entry name" value="TRICARBOXYLATE-BINDING PROTEIN"/>
    <property type="match status" value="1"/>
</dbReference>
<accession>A0A7X6DKX9</accession>
<evidence type="ECO:0000256" key="2">
    <source>
        <dbReference type="SAM" id="SignalP"/>
    </source>
</evidence>
<evidence type="ECO:0000313" key="3">
    <source>
        <dbReference type="EMBL" id="NKE68898.1"/>
    </source>
</evidence>
<dbReference type="AlphaFoldDB" id="A0A7X6DKX9"/>
<dbReference type="PANTHER" id="PTHR42928:SF5">
    <property type="entry name" value="BLR1237 PROTEIN"/>
    <property type="match status" value="1"/>
</dbReference>
<reference evidence="3 4" key="1">
    <citation type="journal article" date="2020" name="Nature">
        <title>Bacterial chemolithoautotrophy via manganese oxidation.</title>
        <authorList>
            <person name="Yu H."/>
            <person name="Leadbetter J.R."/>
        </authorList>
    </citation>
    <scope>NUCLEOTIDE SEQUENCE [LARGE SCALE GENOMIC DNA]</scope>
    <source>
        <strain evidence="3 4">RBP-1</strain>
    </source>
</reference>
<dbReference type="CDD" id="cd13578">
    <property type="entry name" value="PBP2_Bug27"/>
    <property type="match status" value="1"/>
</dbReference>
<dbReference type="RefSeq" id="WP_168110032.1">
    <property type="nucleotide sequence ID" value="NZ_VTOX01000013.1"/>
</dbReference>
<protein>
    <submittedName>
        <fullName evidence="3">Tripartite tricarboxylate transporter substrate binding protein</fullName>
    </submittedName>
</protein>
<dbReference type="SUPFAM" id="SSF53850">
    <property type="entry name" value="Periplasmic binding protein-like II"/>
    <property type="match status" value="1"/>
</dbReference>
<dbReference type="EMBL" id="VTOX01000013">
    <property type="protein sequence ID" value="NKE68898.1"/>
    <property type="molecule type" value="Genomic_DNA"/>
</dbReference>
<comment type="similarity">
    <text evidence="1">Belongs to the UPF0065 (bug) family.</text>
</comment>
<name>A0A7X6DKX9_9BURK</name>
<dbReference type="InterPro" id="IPR042100">
    <property type="entry name" value="Bug_dom1"/>
</dbReference>
<dbReference type="Pfam" id="PF03401">
    <property type="entry name" value="TctC"/>
    <property type="match status" value="1"/>
</dbReference>
<feature type="signal peptide" evidence="2">
    <location>
        <begin position="1"/>
        <end position="21"/>
    </location>
</feature>
<feature type="chain" id="PRO_5030838076" evidence="2">
    <location>
        <begin position="22"/>
        <end position="321"/>
    </location>
</feature>
<comment type="caution">
    <text evidence="3">The sequence shown here is derived from an EMBL/GenBank/DDBJ whole genome shotgun (WGS) entry which is preliminary data.</text>
</comment>
<dbReference type="Gene3D" id="3.40.190.150">
    <property type="entry name" value="Bordetella uptake gene, domain 1"/>
    <property type="match status" value="1"/>
</dbReference>
<evidence type="ECO:0000313" key="4">
    <source>
        <dbReference type="Proteomes" id="UP000521868"/>
    </source>
</evidence>
<dbReference type="PIRSF" id="PIRSF017082">
    <property type="entry name" value="YflP"/>
    <property type="match status" value="1"/>
</dbReference>
<evidence type="ECO:0000256" key="1">
    <source>
        <dbReference type="ARBA" id="ARBA00006987"/>
    </source>
</evidence>
<dbReference type="Proteomes" id="UP000521868">
    <property type="component" value="Unassembled WGS sequence"/>
</dbReference>
<organism evidence="3 4">
    <name type="scientific">Ramlibacter lithotrophicus</name>
    <dbReference type="NCBI Taxonomy" id="2606681"/>
    <lineage>
        <taxon>Bacteria</taxon>
        <taxon>Pseudomonadati</taxon>
        <taxon>Pseudomonadota</taxon>
        <taxon>Betaproteobacteria</taxon>
        <taxon>Burkholderiales</taxon>
        <taxon>Comamonadaceae</taxon>
        <taxon>Ramlibacter</taxon>
    </lineage>
</organism>
<sequence length="321" mass="33367">MRIFKKLVGVLLALFASASFAQAYPSKPIKLVIGLSAGGPSDVMARTVALALGERLGQQVVVENRTGVGGNIAAEGVAKSPADGYTLLFGSSGPLAVSPTLFQKLAYDPLKDFAPVGLVANLPLVLAVPTSLPVHNVQELIALAKARPGALNYASAGNGGITHLAMELLKSEANVDIRHVPYKGTAAAMPDVVSGNVQMVMDGWSGVQPLVKAGKLRQIAVAVDKRLAVAPDVPTIAEHGFPGFNASPWYGILAPAGTPQPIVSKLSSELAAVMSSAALKEKFQSLGMEPLTSTPAEFAAFLRTENEKWAKVVKRSGAKAE</sequence>